<dbReference type="PROSITE" id="PS00211">
    <property type="entry name" value="ABC_TRANSPORTER_1"/>
    <property type="match status" value="1"/>
</dbReference>
<gene>
    <name evidence="4" type="primary">sufC</name>
    <name evidence="4" type="ORF">PFDSM3638_06420</name>
</gene>
<dbReference type="OrthoDB" id="18492at2157"/>
<dbReference type="SMART" id="SM00382">
    <property type="entry name" value="AAA"/>
    <property type="match status" value="1"/>
</dbReference>
<keyword evidence="2" id="KW-0067">ATP-binding</keyword>
<dbReference type="NCBIfam" id="TIGR01978">
    <property type="entry name" value="sufC"/>
    <property type="match status" value="1"/>
</dbReference>
<dbReference type="InterPro" id="IPR003593">
    <property type="entry name" value="AAA+_ATPase"/>
</dbReference>
<dbReference type="InterPro" id="IPR003439">
    <property type="entry name" value="ABC_transporter-like_ATP-bd"/>
</dbReference>
<dbReference type="InterPro" id="IPR010230">
    <property type="entry name" value="FeS-cluster_ATPase_SufC"/>
</dbReference>
<dbReference type="GeneID" id="41713091"/>
<dbReference type="CDD" id="cd03217">
    <property type="entry name" value="ABC_FeS_Assembly"/>
    <property type="match status" value="1"/>
</dbReference>
<dbReference type="GO" id="GO:0005524">
    <property type="term" value="F:ATP binding"/>
    <property type="evidence" value="ECO:0007669"/>
    <property type="project" value="UniProtKB-KW"/>
</dbReference>
<dbReference type="GO" id="GO:0016887">
    <property type="term" value="F:ATP hydrolysis activity"/>
    <property type="evidence" value="ECO:0007669"/>
    <property type="project" value="InterPro"/>
</dbReference>
<dbReference type="PROSITE" id="PS50893">
    <property type="entry name" value="ABC_TRANSPORTER_2"/>
    <property type="match status" value="1"/>
</dbReference>
<feature type="domain" description="ABC transporter" evidence="3">
    <location>
        <begin position="2"/>
        <end position="240"/>
    </location>
</feature>
<dbReference type="RefSeq" id="WP_011012431.1">
    <property type="nucleotide sequence ID" value="NC_003413.1"/>
</dbReference>
<dbReference type="PANTHER" id="PTHR43204">
    <property type="entry name" value="ABC TRANSPORTER I FAMILY MEMBER 6, CHLOROPLASTIC"/>
    <property type="match status" value="1"/>
</dbReference>
<dbReference type="Pfam" id="PF00005">
    <property type="entry name" value="ABC_tran"/>
    <property type="match status" value="1"/>
</dbReference>
<evidence type="ECO:0000256" key="2">
    <source>
        <dbReference type="ARBA" id="ARBA00022840"/>
    </source>
</evidence>
<sequence length="243" mass="27160">MLKVENLWVKVEDKEILKGINLNIGENELHVVMGPNGSGKSTLALTIAGHPKYKVIQGSILFEGEEITSLPPEERVKKGIFLSFQHPVEVDGVKIIHFLQRILKNLKGMDEIKAYEAIYTAIKELGLDESILTRFLNVGFSGGERKKLEMLQAYLVEPKLLILDEPDSGVDVDSLKTIAKIIRRLYERGTSVLLITHYGRILEYLNPTKVHVIKNGKIVASGSIDLVKIIEERGYSAVGDNEE</sequence>
<accession>A0A5C0XRP1</accession>
<dbReference type="InterPro" id="IPR017871">
    <property type="entry name" value="ABC_transporter-like_CS"/>
</dbReference>
<organism evidence="4 5">
    <name type="scientific">Pyrococcus furiosus (strain ATCC 43587 / DSM 3638 / JCM 8422 / Vc1)</name>
    <dbReference type="NCBI Taxonomy" id="186497"/>
    <lineage>
        <taxon>Archaea</taxon>
        <taxon>Methanobacteriati</taxon>
        <taxon>Methanobacteriota</taxon>
        <taxon>Thermococci</taxon>
        <taxon>Thermococcales</taxon>
        <taxon>Thermococcaceae</taxon>
        <taxon>Pyrococcus</taxon>
    </lineage>
</organism>
<keyword evidence="1" id="KW-0547">Nucleotide-binding</keyword>
<dbReference type="SUPFAM" id="SSF52540">
    <property type="entry name" value="P-loop containing nucleoside triphosphate hydrolases"/>
    <property type="match status" value="1"/>
</dbReference>
<reference evidence="4 5" key="1">
    <citation type="submission" date="2017-08" db="EMBL/GenBank/DDBJ databases">
        <title>Resequencing and Reannotation of the genome of Pyrococcus furiosus type strain DSM3638.</title>
        <authorList>
            <person name="Reichelt R.M."/>
            <person name="Bunk B."/>
        </authorList>
    </citation>
    <scope>NUCLEOTIDE SEQUENCE [LARGE SCALE GENOMIC DNA]</scope>
    <source>
        <strain evidence="4 5">DSM 3638</strain>
    </source>
</reference>
<name>A0A5C0XRP1_PYRFU</name>
<dbReference type="GeneID" id="13301886"/>
<dbReference type="Proteomes" id="UP000324354">
    <property type="component" value="Chromosome"/>
</dbReference>
<dbReference type="AlphaFoldDB" id="A0A5C0XRP1"/>
<dbReference type="InterPro" id="IPR027417">
    <property type="entry name" value="P-loop_NTPase"/>
</dbReference>
<dbReference type="Gene3D" id="3.40.50.300">
    <property type="entry name" value="P-loop containing nucleotide triphosphate hydrolases"/>
    <property type="match status" value="1"/>
</dbReference>
<evidence type="ECO:0000313" key="5">
    <source>
        <dbReference type="Proteomes" id="UP000324354"/>
    </source>
</evidence>
<dbReference type="PANTHER" id="PTHR43204:SF1">
    <property type="entry name" value="ABC TRANSPORTER I FAMILY MEMBER 6, CHLOROPLASTIC"/>
    <property type="match status" value="1"/>
</dbReference>
<evidence type="ECO:0000259" key="3">
    <source>
        <dbReference type="PROSITE" id="PS50893"/>
    </source>
</evidence>
<evidence type="ECO:0000313" key="4">
    <source>
        <dbReference type="EMBL" id="QEK78928.1"/>
    </source>
</evidence>
<protein>
    <submittedName>
        <fullName evidence="4">Fe-S cluster assembly ATPase SufC</fullName>
    </submittedName>
</protein>
<dbReference type="EMBL" id="CP023154">
    <property type="protein sequence ID" value="QEK78928.1"/>
    <property type="molecule type" value="Genomic_DNA"/>
</dbReference>
<proteinExistence type="predicted"/>
<evidence type="ECO:0000256" key="1">
    <source>
        <dbReference type="ARBA" id="ARBA00022741"/>
    </source>
</evidence>
<dbReference type="SMR" id="A0A5C0XRP1"/>